<dbReference type="InterPro" id="IPR003680">
    <property type="entry name" value="Flavodoxin_fold"/>
</dbReference>
<dbReference type="Pfam" id="PF02525">
    <property type="entry name" value="Flavodoxin_2"/>
    <property type="match status" value="1"/>
</dbReference>
<dbReference type="NCBIfam" id="NF002044">
    <property type="entry name" value="PRK00871.1"/>
    <property type="match status" value="1"/>
</dbReference>
<sequence length="192" mass="21553">MITIIYAHPYPSHSHSNRVLHDAVSNLPDVHIRSLYELYPDFHINARAEQEALLKSHTIVLQHPLHWYHTPALLSLWMEKTLSYGWAYGENGTALHGKRLMWVVSTGGDADSYSANGYNNFSMAQIATPIQQTALFCGMEWLPPFITHDAGTLSNDALLLASEAYRDRLVAELTQLKTQPPIIKTHAFTMGG</sequence>
<dbReference type="GO" id="GO:0010181">
    <property type="term" value="F:FMN binding"/>
    <property type="evidence" value="ECO:0007669"/>
    <property type="project" value="TreeGrafter"/>
</dbReference>
<dbReference type="Gene3D" id="3.40.50.360">
    <property type="match status" value="1"/>
</dbReference>
<dbReference type="PANTHER" id="PTHR47307">
    <property type="entry name" value="GLUTATHIONE-REGULATED POTASSIUM-EFFLUX SYSTEM ANCILLARY PROTEIN KEFG"/>
    <property type="match status" value="1"/>
</dbReference>
<dbReference type="Proteomes" id="UP000252182">
    <property type="component" value="Chromosome"/>
</dbReference>
<dbReference type="OrthoDB" id="9798454at2"/>
<dbReference type="AlphaFoldDB" id="A0A345DBF4"/>
<feature type="domain" description="Flavodoxin-like fold" evidence="2">
    <location>
        <begin position="2"/>
        <end position="167"/>
    </location>
</feature>
<evidence type="ECO:0000313" key="3">
    <source>
        <dbReference type="EMBL" id="AXF85692.1"/>
    </source>
</evidence>
<dbReference type="EC" id="1.6.5.2" evidence="3"/>
<protein>
    <submittedName>
        <fullName evidence="3">Glutathione-regulated potassium-efflux system ancillary protein KefF</fullName>
        <ecNumber evidence="3">1.6.5.2</ecNumber>
    </submittedName>
</protein>
<name>A0A345DBF4_9BURK</name>
<keyword evidence="4" id="KW-1185">Reference proteome</keyword>
<dbReference type="SUPFAM" id="SSF52218">
    <property type="entry name" value="Flavoproteins"/>
    <property type="match status" value="1"/>
</dbReference>
<accession>A0A345DBF4</accession>
<dbReference type="RefSeq" id="WP_114562859.1">
    <property type="nucleotide sequence ID" value="NZ_CP031124.1"/>
</dbReference>
<dbReference type="InterPro" id="IPR029039">
    <property type="entry name" value="Flavoprotein-like_sf"/>
</dbReference>
<dbReference type="GO" id="GO:0009055">
    <property type="term" value="F:electron transfer activity"/>
    <property type="evidence" value="ECO:0007669"/>
    <property type="project" value="TreeGrafter"/>
</dbReference>
<evidence type="ECO:0000256" key="1">
    <source>
        <dbReference type="ARBA" id="ARBA00023002"/>
    </source>
</evidence>
<dbReference type="KEGG" id="hyf:DTO96_101423"/>
<dbReference type="EMBL" id="CP031124">
    <property type="protein sequence ID" value="AXF85692.1"/>
    <property type="molecule type" value="Genomic_DNA"/>
</dbReference>
<dbReference type="GO" id="GO:0003955">
    <property type="term" value="F:NAD(P)H dehydrogenase (quinone) activity"/>
    <property type="evidence" value="ECO:0007669"/>
    <property type="project" value="UniProtKB-EC"/>
</dbReference>
<evidence type="ECO:0000313" key="4">
    <source>
        <dbReference type="Proteomes" id="UP000252182"/>
    </source>
</evidence>
<dbReference type="InterPro" id="IPR046980">
    <property type="entry name" value="KefG/KefF"/>
</dbReference>
<reference evidence="4" key="1">
    <citation type="submission" date="2018-07" db="EMBL/GenBank/DDBJ databases">
        <authorList>
            <person name="Kim H."/>
        </authorList>
    </citation>
    <scope>NUCLEOTIDE SEQUENCE [LARGE SCALE GENOMIC DNA]</scope>
    <source>
        <strain evidence="4">F02</strain>
    </source>
</reference>
<organism evidence="3 4">
    <name type="scientific">Ephemeroptericola cinctiostellae</name>
    <dbReference type="NCBI Taxonomy" id="2268024"/>
    <lineage>
        <taxon>Bacteria</taxon>
        <taxon>Pseudomonadati</taxon>
        <taxon>Pseudomonadota</taxon>
        <taxon>Betaproteobacteria</taxon>
        <taxon>Burkholderiales</taxon>
        <taxon>Burkholderiaceae</taxon>
        <taxon>Ephemeroptericola</taxon>
    </lineage>
</organism>
<dbReference type="PANTHER" id="PTHR47307:SF2">
    <property type="entry name" value="GLUTATHIONE-REGULATED POTASSIUM-EFFLUX SYSTEM ANCILLARY PROTEIN KEFF"/>
    <property type="match status" value="1"/>
</dbReference>
<keyword evidence="1 3" id="KW-0560">Oxidoreductase</keyword>
<proteinExistence type="predicted"/>
<evidence type="ECO:0000259" key="2">
    <source>
        <dbReference type="Pfam" id="PF02525"/>
    </source>
</evidence>
<gene>
    <name evidence="3" type="primary">kefF</name>
    <name evidence="3" type="ORF">DTO96_101423</name>
</gene>